<dbReference type="AlphaFoldDB" id="A0A6G7PTB8"/>
<proteinExistence type="predicted"/>
<evidence type="ECO:0000313" key="2">
    <source>
        <dbReference type="Proteomes" id="UP000502179"/>
    </source>
</evidence>
<reference evidence="1 2" key="1">
    <citation type="submission" date="2020-02" db="EMBL/GenBank/DDBJ databases">
        <title>Genome analysis of Thermosulfuriphilus ammonigenes ST65T, an anaerobic thermophilic chemolithoautotrophic bacterium isolated from a deep-sea hydrothermal vent.</title>
        <authorList>
            <person name="Slobodkina G."/>
            <person name="Allioux M."/>
            <person name="Merkel A."/>
            <person name="Alain K."/>
            <person name="Jebbar M."/>
            <person name="Slobodkin A."/>
        </authorList>
    </citation>
    <scope>NUCLEOTIDE SEQUENCE [LARGE SCALE GENOMIC DNA]</scope>
    <source>
        <strain evidence="1 2">ST65</strain>
    </source>
</reference>
<evidence type="ECO:0000313" key="1">
    <source>
        <dbReference type="EMBL" id="QIJ70924.1"/>
    </source>
</evidence>
<dbReference type="Gene3D" id="3.30.470.10">
    <property type="match status" value="1"/>
</dbReference>
<dbReference type="InterPro" id="IPR001544">
    <property type="entry name" value="Aminotrans_IV"/>
</dbReference>
<dbReference type="PANTHER" id="PTHR11236">
    <property type="entry name" value="AMINOBENZOATE/ANTHRANILATE SYNTHASE"/>
    <property type="match status" value="1"/>
</dbReference>
<dbReference type="InterPro" id="IPR043132">
    <property type="entry name" value="BCAT-like_C"/>
</dbReference>
<dbReference type="InterPro" id="IPR005802">
    <property type="entry name" value="ADC_synth_comp_1"/>
</dbReference>
<name>A0A6G7PTB8_9BACT</name>
<keyword evidence="1" id="KW-0032">Aminotransferase</keyword>
<dbReference type="EC" id="2.6.1.85" evidence="1"/>
<keyword evidence="2" id="KW-1185">Reference proteome</keyword>
<accession>A0A6G7PTB8</accession>
<dbReference type="KEGG" id="tav:G4V39_00945"/>
<dbReference type="InterPro" id="IPR005801">
    <property type="entry name" value="ADC_synthase"/>
</dbReference>
<dbReference type="RefSeq" id="WP_166031147.1">
    <property type="nucleotide sequence ID" value="NZ_CP048877.1"/>
</dbReference>
<dbReference type="Gene3D" id="3.20.10.10">
    <property type="entry name" value="D-amino Acid Aminotransferase, subunit A, domain 2"/>
    <property type="match status" value="1"/>
</dbReference>
<dbReference type="GO" id="GO:0046820">
    <property type="term" value="F:4-amino-4-deoxychorismate synthase activity"/>
    <property type="evidence" value="ECO:0007669"/>
    <property type="project" value="UniProtKB-EC"/>
</dbReference>
<dbReference type="GO" id="GO:0009396">
    <property type="term" value="P:folic acid-containing compound biosynthetic process"/>
    <property type="evidence" value="ECO:0007669"/>
    <property type="project" value="InterPro"/>
</dbReference>
<sequence length="590" mass="67234">MILGSSVKKFVFLDTARKDSENTQSLLFTNPIDEIWLRDLKDLRRLKEALNEGLFVAGYLKYELGYLLEPKLYSLLPKEEHLGWLGVFKAPEAISPGEVPWSKEETVEIDHLQANLSKQEYLSCIRKIKNYIAQGDTYQVNFTFKLKFSYRGSPFALYNRLRRQQPVAYAALINDGQGYCLSLSPELFFRMVPGEIWSRPMKGTAPRGRTLAEDELLRKSLASDPKNRAENVMIVDLIRNDLARICEPGSVYVPRLFEVERYRTVHQMTSTVWGKPEGRPDPEIVLKALFPCGSVTGAPKIRTMEIIAELEKEPRGIYTGAIGYFSPQGEACFNVAIRTVILREGRGEMGIGSGIVYDSDPPTEYEECLLKGRFLCERLPEFALIETILLEDGSFYLLENHLRRLRTSAAYFQFSLDEGSIRKDLSSLATSLGRGRFKVRLLLEEDGRHQLEASPLSHSPPVPLRFTLAPERVNSLDPFFYHKTTYRPLFNLWQKRLQKLGLDEVVFLNERGELTEGTIFNLFLELEDGMVTPALTSGLLPGTLREELLRKGICKERVLYPDDLRRAQRIFLGNSVRGLLRAEFVENGVG</sequence>
<dbReference type="EMBL" id="CP048877">
    <property type="protein sequence ID" value="QIJ70924.1"/>
    <property type="molecule type" value="Genomic_DNA"/>
</dbReference>
<dbReference type="GO" id="GO:0000162">
    <property type="term" value="P:L-tryptophan biosynthetic process"/>
    <property type="evidence" value="ECO:0007669"/>
    <property type="project" value="TreeGrafter"/>
</dbReference>
<dbReference type="InterPro" id="IPR019999">
    <property type="entry name" value="Anth_synth_I-like"/>
</dbReference>
<organism evidence="1 2">
    <name type="scientific">Thermosulfuriphilus ammonigenes</name>
    <dbReference type="NCBI Taxonomy" id="1936021"/>
    <lineage>
        <taxon>Bacteria</taxon>
        <taxon>Pseudomonadati</taxon>
        <taxon>Thermodesulfobacteriota</taxon>
        <taxon>Thermodesulfobacteria</taxon>
        <taxon>Thermodesulfobacteriales</taxon>
        <taxon>Thermodesulfobacteriaceae</taxon>
        <taxon>Thermosulfuriphilus</taxon>
    </lineage>
</organism>
<dbReference type="Pfam" id="PF00425">
    <property type="entry name" value="Chorismate_bind"/>
    <property type="match status" value="1"/>
</dbReference>
<dbReference type="SUPFAM" id="SSF56322">
    <property type="entry name" value="ADC synthase"/>
    <property type="match status" value="1"/>
</dbReference>
<keyword evidence="1" id="KW-0808">Transferase</keyword>
<dbReference type="InterPro" id="IPR015890">
    <property type="entry name" value="Chorismate_C"/>
</dbReference>
<dbReference type="InterPro" id="IPR036038">
    <property type="entry name" value="Aminotransferase-like"/>
</dbReference>
<dbReference type="Gene3D" id="3.60.120.10">
    <property type="entry name" value="Anthranilate synthase"/>
    <property type="match status" value="1"/>
</dbReference>
<dbReference type="PRINTS" id="PR00095">
    <property type="entry name" value="ANTSNTHASEI"/>
</dbReference>
<dbReference type="SUPFAM" id="SSF56752">
    <property type="entry name" value="D-aminoacid aminotransferase-like PLP-dependent enzymes"/>
    <property type="match status" value="1"/>
</dbReference>
<protein>
    <submittedName>
        <fullName evidence="1">Aminodeoxychorismate synthase component I</fullName>
        <ecNumber evidence="1">2.6.1.85</ecNumber>
    </submittedName>
</protein>
<dbReference type="NCBIfam" id="TIGR00553">
    <property type="entry name" value="pabB"/>
    <property type="match status" value="1"/>
</dbReference>
<dbReference type="Proteomes" id="UP000502179">
    <property type="component" value="Chromosome"/>
</dbReference>
<gene>
    <name evidence="1" type="primary">pabB</name>
    <name evidence="1" type="ORF">G4V39_00945</name>
</gene>
<dbReference type="PANTHER" id="PTHR11236:SF50">
    <property type="entry name" value="AMINODEOXYCHORISMATE SYNTHASE COMPONENT 1"/>
    <property type="match status" value="1"/>
</dbReference>
<dbReference type="Pfam" id="PF01063">
    <property type="entry name" value="Aminotran_4"/>
    <property type="match status" value="1"/>
</dbReference>
<dbReference type="InterPro" id="IPR043131">
    <property type="entry name" value="BCAT-like_N"/>
</dbReference>